<comment type="caution">
    <text evidence="2">The sequence shown here is derived from an EMBL/GenBank/DDBJ whole genome shotgun (WGS) entry which is preliminary data.</text>
</comment>
<keyword evidence="3" id="KW-1185">Reference proteome</keyword>
<sequence length="131" mass="14520">MRCRLVGCCLGLVAILPLGAAFGTATLRPGPRTTYVLAAILDVCMKTHPDLTDQGLRAYANSVGPYVKEARDYVRQHPNAAYDAQFKIPNLGITQAQLDDICPKLASAGWPMRRQGIVNWQFRQGYVENIW</sequence>
<name>A0A3S0WQV6_9GAMM</name>
<organism evidence="2 3">
    <name type="scientific">Dyella dinghuensis</name>
    <dbReference type="NCBI Taxonomy" id="1920169"/>
    <lineage>
        <taxon>Bacteria</taxon>
        <taxon>Pseudomonadati</taxon>
        <taxon>Pseudomonadota</taxon>
        <taxon>Gammaproteobacteria</taxon>
        <taxon>Lysobacterales</taxon>
        <taxon>Rhodanobacteraceae</taxon>
        <taxon>Dyella</taxon>
    </lineage>
</organism>
<evidence type="ECO:0000256" key="1">
    <source>
        <dbReference type="SAM" id="SignalP"/>
    </source>
</evidence>
<evidence type="ECO:0000313" key="3">
    <source>
        <dbReference type="Proteomes" id="UP000267077"/>
    </source>
</evidence>
<accession>A0A3S0WQV6</accession>
<keyword evidence="1" id="KW-0732">Signal</keyword>
<dbReference type="AlphaFoldDB" id="A0A3S0WQV6"/>
<dbReference type="EMBL" id="RYZR01000003">
    <property type="protein sequence ID" value="RUL66260.1"/>
    <property type="molecule type" value="Genomic_DNA"/>
</dbReference>
<feature type="signal peptide" evidence="1">
    <location>
        <begin position="1"/>
        <end position="20"/>
    </location>
</feature>
<dbReference type="RefSeq" id="WP_126672886.1">
    <property type="nucleotide sequence ID" value="NZ_RYZR01000003.1"/>
</dbReference>
<reference evidence="2 3" key="1">
    <citation type="submission" date="2018-12" db="EMBL/GenBank/DDBJ databases">
        <title>Dyella dinghuensis sp. nov. DHOA06 and Dyella choica sp. nov. 4M-K27, isolated from forest soil.</title>
        <authorList>
            <person name="Qiu L.-H."/>
            <person name="Gao Z.-H."/>
        </authorList>
    </citation>
    <scope>NUCLEOTIDE SEQUENCE [LARGE SCALE GENOMIC DNA]</scope>
    <source>
        <strain evidence="2 3">DHOA06</strain>
    </source>
</reference>
<gene>
    <name evidence="2" type="ORF">EKH79_06160</name>
</gene>
<protein>
    <submittedName>
        <fullName evidence="2">Uncharacterized protein</fullName>
    </submittedName>
</protein>
<feature type="chain" id="PRO_5018588208" evidence="1">
    <location>
        <begin position="21"/>
        <end position="131"/>
    </location>
</feature>
<evidence type="ECO:0000313" key="2">
    <source>
        <dbReference type="EMBL" id="RUL66260.1"/>
    </source>
</evidence>
<proteinExistence type="predicted"/>
<dbReference type="Proteomes" id="UP000267077">
    <property type="component" value="Unassembled WGS sequence"/>
</dbReference>